<keyword evidence="3" id="KW-1185">Reference proteome</keyword>
<accession>A0A222NP96</accession>
<protein>
    <submittedName>
        <fullName evidence="2">Uncharacterized protein</fullName>
    </submittedName>
</protein>
<evidence type="ECO:0000256" key="1">
    <source>
        <dbReference type="SAM" id="Phobius"/>
    </source>
</evidence>
<evidence type="ECO:0000313" key="3">
    <source>
        <dbReference type="Proteomes" id="UP000225886"/>
    </source>
</evidence>
<evidence type="ECO:0000313" key="2">
    <source>
        <dbReference type="EMBL" id="ASQ41221.1"/>
    </source>
</evidence>
<dbReference type="KEGG" id="vg:54981316"/>
<name>A0A222NP96_9VIRU</name>
<keyword evidence="1" id="KW-1133">Transmembrane helix</keyword>
<keyword evidence="1" id="KW-0812">Transmembrane</keyword>
<sequence>MFFVLAFAFYESFYLSQISFIWILMYILKTPANVVYCTSNKELRRSFPLGYPVVCPLGLVVDIPIYDFIVSVFEEKTNQDHNHILTHFDMSQYFVVNFKL</sequence>
<dbReference type="GeneID" id="54981316"/>
<reference evidence="2 3" key="1">
    <citation type="journal article" date="2017" name="Proc. Natl. Acad. Sci. U.S.A.">
        <title>Virus found in a boreal lake links ssDNA and dsDNA viruses.</title>
        <authorList>
            <person name="Laanto E."/>
            <person name="Mantynen S."/>
            <person name="De Colibus L."/>
            <person name="Marjakangas J."/>
            <person name="Gillum A."/>
            <person name="Stuart D.I."/>
            <person name="Ravantti J.J."/>
            <person name="Huiskonen J.T."/>
            <person name="Sundberg L.R."/>
        </authorList>
    </citation>
    <scope>NUCLEOTIDE SEQUENCE [LARGE SCALE GENOMIC DNA]</scope>
</reference>
<keyword evidence="1" id="KW-0472">Membrane</keyword>
<feature type="transmembrane region" description="Helical" evidence="1">
    <location>
        <begin position="6"/>
        <end position="28"/>
    </location>
</feature>
<organism evidence="2 3">
    <name type="scientific">Flavobacterium phage FLiP</name>
    <dbReference type="NCBI Taxonomy" id="2023716"/>
    <lineage>
        <taxon>Viruses</taxon>
        <taxon>Varidnaviria</taxon>
        <taxon>Abadenavirae</taxon>
        <taxon>Produgelaviricota</taxon>
        <taxon>Ainoaviricetes</taxon>
        <taxon>Lautamovirales</taxon>
        <taxon>Finnlakeviridae</taxon>
        <taxon>Finnlakevirus</taxon>
        <taxon>Finnlakevirus FLiP</taxon>
    </lineage>
</organism>
<dbReference type="RefSeq" id="YP_009791146.1">
    <property type="nucleotide sequence ID" value="NC_047837.1"/>
</dbReference>
<dbReference type="EMBL" id="MF361639">
    <property type="protein sequence ID" value="ASQ41221.1"/>
    <property type="molecule type" value="Genomic_DNA"/>
</dbReference>
<dbReference type="Proteomes" id="UP000225886">
    <property type="component" value="Segment"/>
</dbReference>
<proteinExistence type="predicted"/>